<gene>
    <name evidence="1" type="ORF">SAMN06296427_103159</name>
</gene>
<evidence type="ECO:0008006" key="3">
    <source>
        <dbReference type="Google" id="ProtNLM"/>
    </source>
</evidence>
<sequence>MNRGGSQSYESLSMVESTPMINDYGRTILARFDVPAGYERTQLKSGSFGEYLRTLNLKPEGAPARMYDGKIKPNPNIYVSVIDMPISPKDLQSSADAVIRLKSEYLFANQNFDKISFHGNQTKYSFAEFSNGDTSKSKFNEYLDYVMEKVSTPSFCSDLTSVKLKDIQVGDVFVQQSSPNGHAVIVVDLAKNARGEKVFLLAQSYQPAQEIQIIANPSRDDISPWYEAKEGSMLTPEWRFLTTDLMRFKDLKD</sequence>
<evidence type="ECO:0000313" key="2">
    <source>
        <dbReference type="Proteomes" id="UP000192393"/>
    </source>
</evidence>
<evidence type="ECO:0000313" key="1">
    <source>
        <dbReference type="EMBL" id="SMC50727.1"/>
    </source>
</evidence>
<keyword evidence="2" id="KW-1185">Reference proteome</keyword>
<dbReference type="Proteomes" id="UP000192393">
    <property type="component" value="Unassembled WGS sequence"/>
</dbReference>
<dbReference type="EMBL" id="FWXS01000003">
    <property type="protein sequence ID" value="SMC50727.1"/>
    <property type="molecule type" value="Genomic_DNA"/>
</dbReference>
<protein>
    <recommendedName>
        <fullName evidence="3">DUF4846 domain-containing protein</fullName>
    </recommendedName>
</protein>
<organism evidence="1 2">
    <name type="scientific">Moheibacter sediminis</name>
    <dbReference type="NCBI Taxonomy" id="1434700"/>
    <lineage>
        <taxon>Bacteria</taxon>
        <taxon>Pseudomonadati</taxon>
        <taxon>Bacteroidota</taxon>
        <taxon>Flavobacteriia</taxon>
        <taxon>Flavobacteriales</taxon>
        <taxon>Weeksellaceae</taxon>
        <taxon>Moheibacter</taxon>
    </lineage>
</organism>
<reference evidence="1 2" key="1">
    <citation type="submission" date="2017-04" db="EMBL/GenBank/DDBJ databases">
        <authorList>
            <person name="Afonso C.L."/>
            <person name="Miller P.J."/>
            <person name="Scott M.A."/>
            <person name="Spackman E."/>
            <person name="Goraichik I."/>
            <person name="Dimitrov K.M."/>
            <person name="Suarez D.L."/>
            <person name="Swayne D.E."/>
        </authorList>
    </citation>
    <scope>NUCLEOTIDE SEQUENCE [LARGE SCALE GENOMIC DNA]</scope>
    <source>
        <strain evidence="1 2">CGMCC 1.12708</strain>
    </source>
</reference>
<accession>A0A1W1ZQU2</accession>
<dbReference type="AlphaFoldDB" id="A0A1W1ZQU2"/>
<dbReference type="Pfam" id="PF16138">
    <property type="entry name" value="DUF4846"/>
    <property type="match status" value="1"/>
</dbReference>
<dbReference type="InterPro" id="IPR032315">
    <property type="entry name" value="DUF4846"/>
</dbReference>
<dbReference type="STRING" id="1434700.SAMN06296427_103159"/>
<proteinExistence type="predicted"/>
<name>A0A1W1ZQU2_9FLAO</name>